<dbReference type="InterPro" id="IPR038418">
    <property type="entry name" value="6-PTP_synth/QueD_sf"/>
</dbReference>
<dbReference type="AlphaFoldDB" id="A0A0C1ZKA0"/>
<evidence type="ECO:0000256" key="1">
    <source>
        <dbReference type="ARBA" id="ARBA00005061"/>
    </source>
</evidence>
<comment type="caution">
    <text evidence="7">The sequence shown here is derived from an EMBL/GenBank/DDBJ whole genome shotgun (WGS) entry which is preliminary data.</text>
</comment>
<dbReference type="SUPFAM" id="SSF55620">
    <property type="entry name" value="Tetrahydrobiopterin biosynthesis enzymes-like"/>
    <property type="match status" value="1"/>
</dbReference>
<dbReference type="InterPro" id="IPR007115">
    <property type="entry name" value="6-PTP_synth/QueD"/>
</dbReference>
<proteinExistence type="inferred from homology"/>
<evidence type="ECO:0000256" key="4">
    <source>
        <dbReference type="ARBA" id="ARBA00018141"/>
    </source>
</evidence>
<dbReference type="UniPathway" id="UPA00391"/>
<name>A0A0C1ZKA0_9BACT</name>
<evidence type="ECO:0000256" key="5">
    <source>
        <dbReference type="ARBA" id="ARBA00031449"/>
    </source>
</evidence>
<dbReference type="EMBL" id="JMCC02000017">
    <property type="protein sequence ID" value="KIG17909.1"/>
    <property type="molecule type" value="Genomic_DNA"/>
</dbReference>
<comment type="pathway">
    <text evidence="1">Purine metabolism; 7-cyano-7-deazaguanine biosynthesis.</text>
</comment>
<evidence type="ECO:0000256" key="3">
    <source>
        <dbReference type="ARBA" id="ARBA00012982"/>
    </source>
</evidence>
<dbReference type="EC" id="4.1.2.50" evidence="3"/>
<comment type="similarity">
    <text evidence="2">Belongs to the PTPS family. QueD subfamily.</text>
</comment>
<protein>
    <recommendedName>
        <fullName evidence="4">6-carboxy-5,6,7,8-tetrahydropterin synthase</fullName>
        <ecNumber evidence="3">4.1.2.50</ecNumber>
    </recommendedName>
    <alternativeName>
        <fullName evidence="5">Queuosine biosynthesis protein QueD</fullName>
    </alternativeName>
</protein>
<dbReference type="Proteomes" id="UP000031599">
    <property type="component" value="Unassembled WGS sequence"/>
</dbReference>
<sequence length="150" mass="17542">MRYRSTKSFTNLPCAHRLHSHPGHCRFVHGYSRSFKFYFEATQLDEHNFVVDFAALKDVKQWLEHMFDHTLLIGEHDPDLAFFREMETRQLCQLRVLKSVTMEGTAALVFDHVDAMIKQKTNGRAWVAKVEVHENDKNSAELERLPDQPA</sequence>
<gene>
    <name evidence="7" type="ORF">DB30_02337</name>
</gene>
<organism evidence="7 8">
    <name type="scientific">Enhygromyxa salina</name>
    <dbReference type="NCBI Taxonomy" id="215803"/>
    <lineage>
        <taxon>Bacteria</taxon>
        <taxon>Pseudomonadati</taxon>
        <taxon>Myxococcota</taxon>
        <taxon>Polyangia</taxon>
        <taxon>Nannocystales</taxon>
        <taxon>Nannocystaceae</taxon>
        <taxon>Enhygromyxa</taxon>
    </lineage>
</organism>
<accession>A0A0C1ZKA0</accession>
<dbReference type="GO" id="GO:0070497">
    <property type="term" value="F:6-carboxytetrahydropterin synthase activity"/>
    <property type="evidence" value="ECO:0007669"/>
    <property type="project" value="UniProtKB-EC"/>
</dbReference>
<evidence type="ECO:0000313" key="8">
    <source>
        <dbReference type="Proteomes" id="UP000031599"/>
    </source>
</evidence>
<dbReference type="RefSeq" id="WP_052547642.1">
    <property type="nucleotide sequence ID" value="NZ_JMCC02000017.1"/>
</dbReference>
<evidence type="ECO:0000313" key="7">
    <source>
        <dbReference type="EMBL" id="KIG17909.1"/>
    </source>
</evidence>
<comment type="catalytic activity">
    <reaction evidence="6">
        <text>7,8-dihydroneopterin 3'-triphosphate + H2O = 6-carboxy-5,6,7,8-tetrahydropterin + triphosphate + acetaldehyde + 2 H(+)</text>
        <dbReference type="Rhea" id="RHEA:27966"/>
        <dbReference type="ChEBI" id="CHEBI:15343"/>
        <dbReference type="ChEBI" id="CHEBI:15377"/>
        <dbReference type="ChEBI" id="CHEBI:15378"/>
        <dbReference type="ChEBI" id="CHEBI:18036"/>
        <dbReference type="ChEBI" id="CHEBI:58462"/>
        <dbReference type="ChEBI" id="CHEBI:61032"/>
        <dbReference type="EC" id="4.1.2.50"/>
    </reaction>
</comment>
<evidence type="ECO:0000256" key="6">
    <source>
        <dbReference type="ARBA" id="ARBA00048807"/>
    </source>
</evidence>
<evidence type="ECO:0000256" key="2">
    <source>
        <dbReference type="ARBA" id="ARBA00008900"/>
    </source>
</evidence>
<dbReference type="Pfam" id="PF01242">
    <property type="entry name" value="PTPS"/>
    <property type="match status" value="1"/>
</dbReference>
<reference evidence="7 8" key="1">
    <citation type="submission" date="2014-12" db="EMBL/GenBank/DDBJ databases">
        <title>Genome assembly of Enhygromyxa salina DSM 15201.</title>
        <authorList>
            <person name="Sharma G."/>
            <person name="Subramanian S."/>
        </authorList>
    </citation>
    <scope>NUCLEOTIDE SEQUENCE [LARGE SCALE GENOMIC DNA]</scope>
    <source>
        <strain evidence="7 8">DSM 15201</strain>
    </source>
</reference>
<dbReference type="Gene3D" id="3.30.479.10">
    <property type="entry name" value="6-pyruvoyl tetrahydropterin synthase/QueD"/>
    <property type="match status" value="1"/>
</dbReference>